<reference evidence="2 3" key="1">
    <citation type="submission" date="2018-03" db="EMBL/GenBank/DDBJ databases">
        <authorList>
            <person name="Keele B.F."/>
        </authorList>
    </citation>
    <scope>NUCLEOTIDE SEQUENCE [LARGE SCALE GENOMIC DNA]</scope>
    <source>
        <strain evidence="2 3">IB-3</strain>
    </source>
</reference>
<feature type="compositionally biased region" description="Basic and acidic residues" evidence="1">
    <location>
        <begin position="26"/>
        <end position="36"/>
    </location>
</feature>
<evidence type="ECO:0000313" key="2">
    <source>
        <dbReference type="EMBL" id="PUA81247.1"/>
    </source>
</evidence>
<name>A0A2R7YXX9_9ACTN</name>
<sequence>MSDEQWSDPDAADGTQQDSAFPGAGRHVDDAEREAALEAEPAGNAEVGDTVDTDEVDSGAHDD</sequence>
<gene>
    <name evidence="2" type="ORF">C7S10_09445</name>
</gene>
<evidence type="ECO:0000313" key="3">
    <source>
        <dbReference type="Proteomes" id="UP000244867"/>
    </source>
</evidence>
<dbReference type="AlphaFoldDB" id="A0A2R7YXX9"/>
<feature type="region of interest" description="Disordered" evidence="1">
    <location>
        <begin position="1"/>
        <end position="63"/>
    </location>
</feature>
<feature type="compositionally biased region" description="Low complexity" evidence="1">
    <location>
        <begin position="38"/>
        <end position="48"/>
    </location>
</feature>
<dbReference type="EMBL" id="PYXZ01000003">
    <property type="protein sequence ID" value="PUA81247.1"/>
    <property type="molecule type" value="Genomic_DNA"/>
</dbReference>
<comment type="caution">
    <text evidence="2">The sequence shown here is derived from an EMBL/GenBank/DDBJ whole genome shotgun (WGS) entry which is preliminary data.</text>
</comment>
<accession>A0A2R7YXX9</accession>
<dbReference type="Proteomes" id="UP000244867">
    <property type="component" value="Unassembled WGS sequence"/>
</dbReference>
<evidence type="ECO:0000256" key="1">
    <source>
        <dbReference type="SAM" id="MobiDB-lite"/>
    </source>
</evidence>
<proteinExistence type="predicted"/>
<keyword evidence="3" id="KW-1185">Reference proteome</keyword>
<dbReference type="RefSeq" id="WP_108344188.1">
    <property type="nucleotide sequence ID" value="NZ_PYXZ01000003.1"/>
</dbReference>
<feature type="compositionally biased region" description="Acidic residues" evidence="1">
    <location>
        <begin position="1"/>
        <end position="11"/>
    </location>
</feature>
<protein>
    <submittedName>
        <fullName evidence="2">Uncharacterized protein</fullName>
    </submittedName>
</protein>
<organism evidence="2 3">
    <name type="scientific">Nocardioides currus</name>
    <dbReference type="NCBI Taxonomy" id="2133958"/>
    <lineage>
        <taxon>Bacteria</taxon>
        <taxon>Bacillati</taxon>
        <taxon>Actinomycetota</taxon>
        <taxon>Actinomycetes</taxon>
        <taxon>Propionibacteriales</taxon>
        <taxon>Nocardioidaceae</taxon>
        <taxon>Nocardioides</taxon>
    </lineage>
</organism>